<dbReference type="Proteomes" id="UP000037122">
    <property type="component" value="Unassembled WGS sequence"/>
</dbReference>
<sequence>MGYETGNCTRKARIFGRFTSRRRIDGAGWELMGVVMERGFGWASAQRMHVTHDSLLELVQPRPAYASLALVPLHLFRIFP</sequence>
<evidence type="ECO:0000313" key="2">
    <source>
        <dbReference type="Proteomes" id="UP000037122"/>
    </source>
</evidence>
<comment type="caution">
    <text evidence="1">The sequence shown here is derived from an EMBL/GenBank/DDBJ whole genome shotgun (WGS) entry which is preliminary data.</text>
</comment>
<dbReference type="VEuPathDB" id="FungiDB:QG37_06109"/>
<name>A0A0L0NU33_CANAR</name>
<dbReference type="EMBL" id="LGST01000041">
    <property type="protein sequence ID" value="KND97702.1"/>
    <property type="molecule type" value="Genomic_DNA"/>
</dbReference>
<dbReference type="AlphaFoldDB" id="A0A0L0NU33"/>
<gene>
    <name evidence="1" type="ORF">QG37_06109</name>
</gene>
<reference evidence="2" key="1">
    <citation type="journal article" date="2015" name="BMC Genomics">
        <title>Draft genome of a commonly misdiagnosed multidrug resistant pathogen Candida auris.</title>
        <authorList>
            <person name="Chatterjee S."/>
            <person name="Alampalli S.V."/>
            <person name="Nageshan R.K."/>
            <person name="Chettiar S.T."/>
            <person name="Joshi S."/>
            <person name="Tatu U.S."/>
        </authorList>
    </citation>
    <scope>NUCLEOTIDE SEQUENCE [LARGE SCALE GENOMIC DNA]</scope>
    <source>
        <strain evidence="2">6684</strain>
    </source>
</reference>
<organism evidence="1 2">
    <name type="scientific">Candidozyma auris</name>
    <name type="common">Yeast</name>
    <name type="synonym">Candida auris</name>
    <dbReference type="NCBI Taxonomy" id="498019"/>
    <lineage>
        <taxon>Eukaryota</taxon>
        <taxon>Fungi</taxon>
        <taxon>Dikarya</taxon>
        <taxon>Ascomycota</taxon>
        <taxon>Saccharomycotina</taxon>
        <taxon>Pichiomycetes</taxon>
        <taxon>Metschnikowiaceae</taxon>
        <taxon>Candidozyma</taxon>
    </lineage>
</organism>
<proteinExistence type="predicted"/>
<evidence type="ECO:0000313" key="1">
    <source>
        <dbReference type="EMBL" id="KND97702.1"/>
    </source>
</evidence>
<protein>
    <submittedName>
        <fullName evidence="1">Uncharacterized protein</fullName>
    </submittedName>
</protein>
<accession>A0A0L0NU33</accession>